<dbReference type="Proteomes" id="UP000294887">
    <property type="component" value="Unassembled WGS sequence"/>
</dbReference>
<evidence type="ECO:0000256" key="1">
    <source>
        <dbReference type="SAM" id="Phobius"/>
    </source>
</evidence>
<organism evidence="2 3">
    <name type="scientific">Cocleimonas flava</name>
    <dbReference type="NCBI Taxonomy" id="634765"/>
    <lineage>
        <taxon>Bacteria</taxon>
        <taxon>Pseudomonadati</taxon>
        <taxon>Pseudomonadota</taxon>
        <taxon>Gammaproteobacteria</taxon>
        <taxon>Thiotrichales</taxon>
        <taxon>Thiotrichaceae</taxon>
        <taxon>Cocleimonas</taxon>
    </lineage>
</organism>
<gene>
    <name evidence="2" type="ORF">EV695_1374</name>
</gene>
<evidence type="ECO:0000313" key="2">
    <source>
        <dbReference type="EMBL" id="TCJ86875.1"/>
    </source>
</evidence>
<keyword evidence="1" id="KW-0472">Membrane</keyword>
<keyword evidence="3" id="KW-1185">Reference proteome</keyword>
<evidence type="ECO:0000313" key="3">
    <source>
        <dbReference type="Proteomes" id="UP000294887"/>
    </source>
</evidence>
<sequence>MFRFTLFPLLIIFGTLLFGLVSYFVYRKIKKVLVSTYKKSAELAAEKQQQWKDKENKKHLPEMLQKGFDTYAEIIQSTDKLPQEWSSQMQPLTSQAKQILDDLSFKVASIKDDKNTNQVNAKKDDLINNMRTFFIHTLDALQQFVDKIAQDAAHMTSEQQAKARENIQILAADLQHHQTILEKKRKFDFDVLMDVIKARLKS</sequence>
<dbReference type="RefSeq" id="WP_131905204.1">
    <property type="nucleotide sequence ID" value="NZ_BAAAFU010000004.1"/>
</dbReference>
<proteinExistence type="predicted"/>
<dbReference type="EMBL" id="SMFQ01000003">
    <property type="protein sequence ID" value="TCJ86875.1"/>
    <property type="molecule type" value="Genomic_DNA"/>
</dbReference>
<evidence type="ECO:0008006" key="4">
    <source>
        <dbReference type="Google" id="ProtNLM"/>
    </source>
</evidence>
<name>A0A4V2P8S6_9GAMM</name>
<accession>A0A4V2P8S6</accession>
<reference evidence="2 3" key="1">
    <citation type="submission" date="2019-03" db="EMBL/GenBank/DDBJ databases">
        <title>Genomic Encyclopedia of Type Strains, Phase IV (KMG-IV): sequencing the most valuable type-strain genomes for metagenomic binning, comparative biology and taxonomic classification.</title>
        <authorList>
            <person name="Goeker M."/>
        </authorList>
    </citation>
    <scope>NUCLEOTIDE SEQUENCE [LARGE SCALE GENOMIC DNA]</scope>
    <source>
        <strain evidence="2 3">DSM 24830</strain>
    </source>
</reference>
<protein>
    <recommendedName>
        <fullName evidence="4">5-bromo-4-chloroindolyl phosphate hydrolysis protein</fullName>
    </recommendedName>
</protein>
<comment type="caution">
    <text evidence="2">The sequence shown here is derived from an EMBL/GenBank/DDBJ whole genome shotgun (WGS) entry which is preliminary data.</text>
</comment>
<dbReference type="OrthoDB" id="5624360at2"/>
<keyword evidence="1" id="KW-0812">Transmembrane</keyword>
<feature type="transmembrane region" description="Helical" evidence="1">
    <location>
        <begin position="6"/>
        <end position="26"/>
    </location>
</feature>
<dbReference type="AlphaFoldDB" id="A0A4V2P8S6"/>
<keyword evidence="1" id="KW-1133">Transmembrane helix</keyword>